<sequence>MWSVYSGYLYEGVFSEKCIAPGIEVEKQSQVLEEKLAERCKLAKGRPCVDFKVVDVNGKEGMFSDYVKPGKYNMLEVWALWCGHCRVVIPH</sequence>
<reference evidence="1" key="2">
    <citation type="submission" date="2022-01" db="EMBL/GenBank/DDBJ databases">
        <title>Collection of gut derived symbiotic bacterial strains cultured from healthy donors.</title>
        <authorList>
            <person name="Lin H."/>
            <person name="Kohout C."/>
            <person name="Waligurski E."/>
            <person name="Pamer E.G."/>
        </authorList>
    </citation>
    <scope>NUCLEOTIDE SEQUENCE</scope>
    <source>
        <strain evidence="1">DFI.1.149</strain>
    </source>
</reference>
<dbReference type="Gene3D" id="3.40.30.10">
    <property type="entry name" value="Glutaredoxin"/>
    <property type="match status" value="1"/>
</dbReference>
<evidence type="ECO:0000313" key="1">
    <source>
        <dbReference type="EMBL" id="MCG4959529.1"/>
    </source>
</evidence>
<dbReference type="Proteomes" id="UP000284434">
    <property type="component" value="Unassembled WGS sequence"/>
</dbReference>
<reference evidence="5 6" key="1">
    <citation type="submission" date="2018-08" db="EMBL/GenBank/DDBJ databases">
        <title>A genome reference for cultivated species of the human gut microbiota.</title>
        <authorList>
            <person name="Zou Y."/>
            <person name="Xue W."/>
            <person name="Luo G."/>
        </authorList>
    </citation>
    <scope>NUCLEOTIDE SEQUENCE [LARGE SCALE GENOMIC DNA]</scope>
    <source>
        <strain evidence="3 5">AF14-6AC</strain>
        <strain evidence="4 6">OF03-11</strain>
    </source>
</reference>
<dbReference type="EMBL" id="QSCO01000014">
    <property type="protein sequence ID" value="RGY06066.1"/>
    <property type="molecule type" value="Genomic_DNA"/>
</dbReference>
<evidence type="ECO:0000313" key="6">
    <source>
        <dbReference type="Proteomes" id="UP000284434"/>
    </source>
</evidence>
<dbReference type="EMBL" id="QRYW01000003">
    <property type="protein sequence ID" value="RGV30244.1"/>
    <property type="molecule type" value="Genomic_DNA"/>
</dbReference>
<proteinExistence type="predicted"/>
<evidence type="ECO:0000313" key="5">
    <source>
        <dbReference type="Proteomes" id="UP000283426"/>
    </source>
</evidence>
<accession>A0A412WSV9</accession>
<dbReference type="SUPFAM" id="SSF52833">
    <property type="entry name" value="Thioredoxin-like"/>
    <property type="match status" value="1"/>
</dbReference>
<dbReference type="RefSeq" id="WP_046402781.1">
    <property type="nucleotide sequence ID" value="NZ_JABWDG010000002.1"/>
</dbReference>
<dbReference type="AlphaFoldDB" id="A0A412WSV9"/>
<dbReference type="EMBL" id="JAKNDN010000010">
    <property type="protein sequence ID" value="MCG4959529.1"/>
    <property type="molecule type" value="Genomic_DNA"/>
</dbReference>
<reference evidence="2" key="3">
    <citation type="submission" date="2023-01" db="EMBL/GenBank/DDBJ databases">
        <title>Human gut microbiome strain richness.</title>
        <authorList>
            <person name="Chen-Liaw A."/>
        </authorList>
    </citation>
    <scope>NUCLEOTIDE SEQUENCE</scope>
    <source>
        <strain evidence="2">RTP21484st1_B7_RTP21484_190118</strain>
    </source>
</reference>
<evidence type="ECO:0000313" key="3">
    <source>
        <dbReference type="EMBL" id="RGV30244.1"/>
    </source>
</evidence>
<comment type="caution">
    <text evidence="3">The sequence shown here is derived from an EMBL/GenBank/DDBJ whole genome shotgun (WGS) entry which is preliminary data.</text>
</comment>
<dbReference type="Proteomes" id="UP001212263">
    <property type="component" value="Unassembled WGS sequence"/>
</dbReference>
<dbReference type="Proteomes" id="UP001199750">
    <property type="component" value="Unassembled WGS sequence"/>
</dbReference>
<evidence type="ECO:0000313" key="4">
    <source>
        <dbReference type="EMBL" id="RGY06066.1"/>
    </source>
</evidence>
<evidence type="ECO:0000313" key="2">
    <source>
        <dbReference type="EMBL" id="MDB9224861.1"/>
    </source>
</evidence>
<organism evidence="3 5">
    <name type="scientific">Odoribacter splanchnicus</name>
    <dbReference type="NCBI Taxonomy" id="28118"/>
    <lineage>
        <taxon>Bacteria</taxon>
        <taxon>Pseudomonadati</taxon>
        <taxon>Bacteroidota</taxon>
        <taxon>Bacteroidia</taxon>
        <taxon>Bacteroidales</taxon>
        <taxon>Odoribacteraceae</taxon>
        <taxon>Odoribacter</taxon>
    </lineage>
</organism>
<dbReference type="Proteomes" id="UP000283426">
    <property type="component" value="Unassembled WGS sequence"/>
</dbReference>
<evidence type="ECO:0008006" key="7">
    <source>
        <dbReference type="Google" id="ProtNLM"/>
    </source>
</evidence>
<name>A0A412WSV9_9BACT</name>
<dbReference type="EMBL" id="JAQMRD010000033">
    <property type="protein sequence ID" value="MDB9224861.1"/>
    <property type="molecule type" value="Genomic_DNA"/>
</dbReference>
<dbReference type="InterPro" id="IPR036249">
    <property type="entry name" value="Thioredoxin-like_sf"/>
</dbReference>
<protein>
    <recommendedName>
        <fullName evidence="7">Thioredoxin domain-containing protein</fullName>
    </recommendedName>
</protein>
<gene>
    <name evidence="3" type="ORF">DWW24_02290</name>
    <name evidence="4" type="ORF">DXA53_10910</name>
    <name evidence="1" type="ORF">L0P03_06640</name>
    <name evidence="2" type="ORF">PN645_17940</name>
</gene>